<dbReference type="Gene3D" id="3.60.10.10">
    <property type="entry name" value="Endonuclease/exonuclease/phosphatase"/>
    <property type="match status" value="1"/>
</dbReference>
<dbReference type="AlphaFoldDB" id="A0A2P7SFJ1"/>
<keyword evidence="2" id="KW-0378">Hydrolase</keyword>
<evidence type="ECO:0000259" key="1">
    <source>
        <dbReference type="Pfam" id="PF03372"/>
    </source>
</evidence>
<dbReference type="EMBL" id="PXYL01000004">
    <property type="protein sequence ID" value="PSJ61227.1"/>
    <property type="molecule type" value="Genomic_DNA"/>
</dbReference>
<dbReference type="InterPro" id="IPR005135">
    <property type="entry name" value="Endo/exonuclease/phosphatase"/>
</dbReference>
<feature type="domain" description="Endonuclease/exonuclease/phosphatase" evidence="1">
    <location>
        <begin position="1"/>
        <end position="256"/>
    </location>
</feature>
<proteinExistence type="predicted"/>
<protein>
    <submittedName>
        <fullName evidence="2">Metal-dependent hydrolase</fullName>
    </submittedName>
</protein>
<comment type="caution">
    <text evidence="2">The sequence shown here is derived from an EMBL/GenBank/DDBJ whole genome shotgun (WGS) entry which is preliminary data.</text>
</comment>
<dbReference type="SUPFAM" id="SSF56219">
    <property type="entry name" value="DNase I-like"/>
    <property type="match status" value="1"/>
</dbReference>
<accession>A0A2P7SFJ1</accession>
<dbReference type="GO" id="GO:0016787">
    <property type="term" value="F:hydrolase activity"/>
    <property type="evidence" value="ECO:0007669"/>
    <property type="project" value="UniProtKB-KW"/>
</dbReference>
<sequence>MSLNAWGGRVHERLIPYLADTDPDVLCLQEMVSTPTADREWLIYRDHGIELPQRANLLQEVTAVLPSHQAFFCPAARGDLYDGDESFPSEWGLATFVRRTYPVIGQGQDFVHGEFSPDGWGDHPRSRNAHAVRLFDYETSSTITIAHMHGLRDPAGKGDTPARLVQARRFAELIDRTRRDTDRLVVCGDFNVLPGSVTFAALAELGLIDLITTRGFNDTRTSLYKKTPRFADYMLASANVPIRHFDVVREPEVSDHCALLLEVG</sequence>
<reference evidence="2 3" key="1">
    <citation type="submission" date="2018-03" db="EMBL/GenBank/DDBJ databases">
        <title>The draft genome of Mesorhizobium soli JCM 19897.</title>
        <authorList>
            <person name="Li L."/>
            <person name="Liu L."/>
            <person name="Liang L."/>
            <person name="Wang T."/>
            <person name="Zhang X."/>
        </authorList>
    </citation>
    <scope>NUCLEOTIDE SEQUENCE [LARGE SCALE GENOMIC DNA]</scope>
    <source>
        <strain evidence="2 3">JCM 19897</strain>
    </source>
</reference>
<keyword evidence="3" id="KW-1185">Reference proteome</keyword>
<evidence type="ECO:0000313" key="3">
    <source>
        <dbReference type="Proteomes" id="UP000240653"/>
    </source>
</evidence>
<gene>
    <name evidence="2" type="ORF">C7I85_09070</name>
</gene>
<dbReference type="Pfam" id="PF03372">
    <property type="entry name" value="Exo_endo_phos"/>
    <property type="match status" value="1"/>
</dbReference>
<evidence type="ECO:0000313" key="2">
    <source>
        <dbReference type="EMBL" id="PSJ61227.1"/>
    </source>
</evidence>
<dbReference type="Proteomes" id="UP000240653">
    <property type="component" value="Unassembled WGS sequence"/>
</dbReference>
<organism evidence="2 3">
    <name type="scientific">Pseudaminobacter soli</name>
    <name type="common">ex Li et al. 2025</name>
    <dbReference type="NCBI Taxonomy" id="1295366"/>
    <lineage>
        <taxon>Bacteria</taxon>
        <taxon>Pseudomonadati</taxon>
        <taxon>Pseudomonadota</taxon>
        <taxon>Alphaproteobacteria</taxon>
        <taxon>Hyphomicrobiales</taxon>
        <taxon>Phyllobacteriaceae</taxon>
        <taxon>Pseudaminobacter</taxon>
    </lineage>
</organism>
<dbReference type="OrthoDB" id="4446218at2"/>
<name>A0A2P7SFJ1_9HYPH</name>
<dbReference type="InterPro" id="IPR036691">
    <property type="entry name" value="Endo/exonu/phosph_ase_sf"/>
</dbReference>